<dbReference type="Pfam" id="PF08617">
    <property type="entry name" value="CGI-121"/>
    <property type="match status" value="1"/>
</dbReference>
<dbReference type="GO" id="GO:0000408">
    <property type="term" value="C:EKC/KEOPS complex"/>
    <property type="evidence" value="ECO:0007669"/>
    <property type="project" value="TreeGrafter"/>
</dbReference>
<evidence type="ECO:0000256" key="6">
    <source>
        <dbReference type="ARBA" id="ARBA00023242"/>
    </source>
</evidence>
<organism evidence="9 10">
    <name type="scientific">Westerdykella ornata</name>
    <dbReference type="NCBI Taxonomy" id="318751"/>
    <lineage>
        <taxon>Eukaryota</taxon>
        <taxon>Fungi</taxon>
        <taxon>Dikarya</taxon>
        <taxon>Ascomycota</taxon>
        <taxon>Pezizomycotina</taxon>
        <taxon>Dothideomycetes</taxon>
        <taxon>Pleosporomycetidae</taxon>
        <taxon>Pleosporales</taxon>
        <taxon>Sporormiaceae</taxon>
        <taxon>Westerdykella</taxon>
    </lineage>
</organism>
<dbReference type="Proteomes" id="UP000800097">
    <property type="component" value="Unassembled WGS sequence"/>
</dbReference>
<dbReference type="OrthoDB" id="329139at2759"/>
<evidence type="ECO:0000256" key="7">
    <source>
        <dbReference type="ARBA" id="ARBA00025043"/>
    </source>
</evidence>
<dbReference type="Gene3D" id="3.30.2380.10">
    <property type="entry name" value="CGI121/TPRKB"/>
    <property type="match status" value="1"/>
</dbReference>
<evidence type="ECO:0000256" key="4">
    <source>
        <dbReference type="ARBA" id="ARBA00016009"/>
    </source>
</evidence>
<keyword evidence="10" id="KW-1185">Reference proteome</keyword>
<dbReference type="PANTHER" id="PTHR15840:SF10">
    <property type="entry name" value="EKC_KEOPS COMPLEX SUBUNIT TPRKB"/>
    <property type="match status" value="1"/>
</dbReference>
<evidence type="ECO:0000256" key="8">
    <source>
        <dbReference type="RuleBase" id="RU004398"/>
    </source>
</evidence>
<evidence type="ECO:0000256" key="2">
    <source>
        <dbReference type="ARBA" id="ARBA00005546"/>
    </source>
</evidence>
<keyword evidence="6 8" id="KW-0539">Nucleus</keyword>
<gene>
    <name evidence="9" type="ORF">EI97DRAFT_384181</name>
</gene>
<dbReference type="AlphaFoldDB" id="A0A6A6JA56"/>
<dbReference type="SUPFAM" id="SSF143870">
    <property type="entry name" value="PF0523-like"/>
    <property type="match status" value="1"/>
</dbReference>
<dbReference type="RefSeq" id="XP_033650653.1">
    <property type="nucleotide sequence ID" value="XM_033795957.1"/>
</dbReference>
<evidence type="ECO:0000256" key="5">
    <source>
        <dbReference type="ARBA" id="ARBA00022694"/>
    </source>
</evidence>
<sequence length="194" mass="21484">MVHVRTYRLPHYEQYPVHVALFRDVSNAAFLRKQLLEANEDFDYAFLDASMIISLTHLLSASFMAVHRSLTNSLKARTPHSELVFRLHPNNNIGESYRKFGISDTTTALIAVKLSLSQDITAETVAAHLGEAVQGESVQIGDDGHELTNWTDANKVNETYKTPNLLGKNGHASDNTNLEHAQAVILGLMTIKGS</sequence>
<dbReference type="GeneID" id="54549132"/>
<dbReference type="GO" id="GO:0002949">
    <property type="term" value="P:tRNA threonylcarbamoyladenosine modification"/>
    <property type="evidence" value="ECO:0007669"/>
    <property type="project" value="TreeGrafter"/>
</dbReference>
<dbReference type="GO" id="GO:0005634">
    <property type="term" value="C:nucleus"/>
    <property type="evidence" value="ECO:0007669"/>
    <property type="project" value="UniProtKB-SubCell"/>
</dbReference>
<dbReference type="InterPro" id="IPR013926">
    <property type="entry name" value="CGI121/TPRKB"/>
</dbReference>
<dbReference type="InterPro" id="IPR036504">
    <property type="entry name" value="CGI121/TPRKB_sf"/>
</dbReference>
<evidence type="ECO:0000313" key="9">
    <source>
        <dbReference type="EMBL" id="KAF2273114.1"/>
    </source>
</evidence>
<dbReference type="GO" id="GO:0005829">
    <property type="term" value="C:cytosol"/>
    <property type="evidence" value="ECO:0007669"/>
    <property type="project" value="TreeGrafter"/>
</dbReference>
<evidence type="ECO:0000256" key="1">
    <source>
        <dbReference type="ARBA" id="ARBA00004123"/>
    </source>
</evidence>
<name>A0A6A6JA56_WESOR</name>
<protein>
    <recommendedName>
        <fullName evidence="4">EKC/KEOPS complex subunit CGI121</fullName>
    </recommendedName>
    <alternativeName>
        <fullName evidence="3">EKC/KEOPS complex subunit cgi121</fullName>
    </alternativeName>
</protein>
<keyword evidence="5" id="KW-0819">tRNA processing</keyword>
<evidence type="ECO:0000256" key="3">
    <source>
        <dbReference type="ARBA" id="ARBA00015316"/>
    </source>
</evidence>
<evidence type="ECO:0000313" key="10">
    <source>
        <dbReference type="Proteomes" id="UP000800097"/>
    </source>
</evidence>
<comment type="function">
    <text evidence="7">Component of the EKC/KEOPS complex that is required for the formation of a threonylcarbamoyl group on adenosine at position 37 (t(6)A37) in tRNAs that read codons beginning with adenine. The complex is probably involved in the transfer of the threonylcarbamoyl moiety of threonylcarbamoyl-AMP (TC-AMP) to the N6 group of A37. CGI121 acts as an allosteric effector that regulates the t(6)A activity of the complex. The EKC/KEOPS complex also promotes both telomere uncapping and telomere elongation. The complex is required for efficient recruitment of transcriptional coactivators. CGI121 is not required for tRNA modification.</text>
</comment>
<dbReference type="EMBL" id="ML986513">
    <property type="protein sequence ID" value="KAF2273114.1"/>
    <property type="molecule type" value="Genomic_DNA"/>
</dbReference>
<comment type="similarity">
    <text evidence="2 8">Belongs to the CGI121/TPRKB family.</text>
</comment>
<reference evidence="9" key="1">
    <citation type="journal article" date="2020" name="Stud. Mycol.">
        <title>101 Dothideomycetes genomes: a test case for predicting lifestyles and emergence of pathogens.</title>
        <authorList>
            <person name="Haridas S."/>
            <person name="Albert R."/>
            <person name="Binder M."/>
            <person name="Bloem J."/>
            <person name="Labutti K."/>
            <person name="Salamov A."/>
            <person name="Andreopoulos B."/>
            <person name="Baker S."/>
            <person name="Barry K."/>
            <person name="Bills G."/>
            <person name="Bluhm B."/>
            <person name="Cannon C."/>
            <person name="Castanera R."/>
            <person name="Culley D."/>
            <person name="Daum C."/>
            <person name="Ezra D."/>
            <person name="Gonzalez J."/>
            <person name="Henrissat B."/>
            <person name="Kuo A."/>
            <person name="Liang C."/>
            <person name="Lipzen A."/>
            <person name="Lutzoni F."/>
            <person name="Magnuson J."/>
            <person name="Mondo S."/>
            <person name="Nolan M."/>
            <person name="Ohm R."/>
            <person name="Pangilinan J."/>
            <person name="Park H.-J."/>
            <person name="Ramirez L."/>
            <person name="Alfaro M."/>
            <person name="Sun H."/>
            <person name="Tritt A."/>
            <person name="Yoshinaga Y."/>
            <person name="Zwiers L.-H."/>
            <person name="Turgeon B."/>
            <person name="Goodwin S."/>
            <person name="Spatafora J."/>
            <person name="Crous P."/>
            <person name="Grigoriev I."/>
        </authorList>
    </citation>
    <scope>NUCLEOTIDE SEQUENCE</scope>
    <source>
        <strain evidence="9">CBS 379.55</strain>
    </source>
</reference>
<accession>A0A6A6JA56</accession>
<dbReference type="PANTHER" id="PTHR15840">
    <property type="entry name" value="CGI-121 FAMILY MEMBER"/>
    <property type="match status" value="1"/>
</dbReference>
<comment type="subcellular location">
    <subcellularLocation>
        <location evidence="1">Nucleus</location>
    </subcellularLocation>
</comment>
<proteinExistence type="inferred from homology"/>